<evidence type="ECO:0000256" key="5">
    <source>
        <dbReference type="HAMAP-Rule" id="MF_00731"/>
    </source>
</evidence>
<dbReference type="GO" id="GO:0006631">
    <property type="term" value="P:fatty acid metabolic process"/>
    <property type="evidence" value="ECO:0007669"/>
    <property type="project" value="TreeGrafter"/>
</dbReference>
<dbReference type="GO" id="GO:0009234">
    <property type="term" value="P:menaquinone biosynthetic process"/>
    <property type="evidence" value="ECO:0007669"/>
    <property type="project" value="UniProtKB-UniRule"/>
</dbReference>
<dbReference type="PANTHER" id="PTHR43201">
    <property type="entry name" value="ACYL-COA SYNTHETASE"/>
    <property type="match status" value="1"/>
</dbReference>
<dbReference type="EC" id="6.2.1.26" evidence="5"/>
<sequence length="490" mass="52670">MQNWLQKRVLLSGGKTALYYQGAQYSFADLKAQADTWSEKLQGLSLPPKAPVGILGANTLATYTLILACWQLGRPIALFNFRLAPAELTTQLKDAQPAVLLVDDSLPDWPGTLAHLPGPILSYPQLAQGPRASFTPVAEFNNHQVADVMYTSGSTGTPKGVLQTFGNHFYSAIGTGLNFKLTSDDAWVCAVPLFHISGLSILLRSLIYGLGVYLEPKFDPVHINQILVDQQGTIVSVVPYMLQQLLAHLPAGAHYNPHFKCLFLGGGPIDPQTLERCVQRGIPVVQSYGMTETASNVVALSFADAPNHICSAGKALFPVDLAIDSAHPQTPGEILLKSPTLAPGYLHQPAAYQAKFTAAGWFKTGDVGYLDEAGFLYIKGRLDTMFISGGENIFPNEITAVYSAFPGVAQVAVIGQIDAKWGAVPVALIKPEAAVQLAAAALRQFGQARLAHYKVPKRFYQVADLPKTGNGKLDLAALKRLDLASLPVIS</sequence>
<comment type="caution">
    <text evidence="8">The sequence shown here is derived from an EMBL/GenBank/DDBJ whole genome shotgun (WGS) entry which is preliminary data.</text>
</comment>
<dbReference type="SUPFAM" id="SSF56801">
    <property type="entry name" value="Acetyl-CoA synthetase-like"/>
    <property type="match status" value="1"/>
</dbReference>
<keyword evidence="4 5" id="KW-0067">ATP-binding</keyword>
<dbReference type="GO" id="GO:0031956">
    <property type="term" value="F:medium-chain fatty acid-CoA ligase activity"/>
    <property type="evidence" value="ECO:0007669"/>
    <property type="project" value="TreeGrafter"/>
</dbReference>
<keyword evidence="1 5" id="KW-0474">Menaquinone biosynthesis</keyword>
<dbReference type="RefSeq" id="WP_057002729.1">
    <property type="nucleotide sequence ID" value="NZ_AZGA01000057.1"/>
</dbReference>
<dbReference type="InterPro" id="IPR025110">
    <property type="entry name" value="AMP-bd_C"/>
</dbReference>
<reference evidence="8 9" key="1">
    <citation type="journal article" date="2015" name="Genome Announc.">
        <title>Expanding the biotechnology potential of lactobacilli through comparative genomics of 213 strains and associated genera.</title>
        <authorList>
            <person name="Sun Z."/>
            <person name="Harris H.M."/>
            <person name="McCann A."/>
            <person name="Guo C."/>
            <person name="Argimon S."/>
            <person name="Zhang W."/>
            <person name="Yang X."/>
            <person name="Jeffery I.B."/>
            <person name="Cooney J.C."/>
            <person name="Kagawa T.F."/>
            <person name="Liu W."/>
            <person name="Song Y."/>
            <person name="Salvetti E."/>
            <person name="Wrobel A."/>
            <person name="Rasinkangas P."/>
            <person name="Parkhill J."/>
            <person name="Rea M.C."/>
            <person name="O'Sullivan O."/>
            <person name="Ritari J."/>
            <person name="Douillard F.P."/>
            <person name="Paul Ross R."/>
            <person name="Yang R."/>
            <person name="Briner A.E."/>
            <person name="Felis G.E."/>
            <person name="de Vos W.M."/>
            <person name="Barrangou R."/>
            <person name="Klaenhammer T.R."/>
            <person name="Caufield P.W."/>
            <person name="Cui Y."/>
            <person name="Zhang H."/>
            <person name="O'Toole P.W."/>
        </authorList>
    </citation>
    <scope>NUCLEOTIDE SEQUENCE [LARGE SCALE GENOMIC DNA]</scope>
    <source>
        <strain evidence="8 9">DSM 18527</strain>
    </source>
</reference>
<evidence type="ECO:0000256" key="2">
    <source>
        <dbReference type="ARBA" id="ARBA00022598"/>
    </source>
</evidence>
<proteinExistence type="inferred from homology"/>
<accession>A0A0R1XUI6</accession>
<dbReference type="UniPathway" id="UPA00079"/>
<comment type="function">
    <text evidence="5">Converts 2-succinylbenzoate (OSB) to 2-succinylbenzoyl-CoA (OSB-CoA).</text>
</comment>
<evidence type="ECO:0000256" key="4">
    <source>
        <dbReference type="ARBA" id="ARBA00022840"/>
    </source>
</evidence>
<keyword evidence="3 5" id="KW-0547">Nucleotide-binding</keyword>
<feature type="domain" description="AMP-binding enzyme C-terminal" evidence="7">
    <location>
        <begin position="397"/>
        <end position="472"/>
    </location>
</feature>
<dbReference type="STRING" id="1423734.FC83_GL003356"/>
<comment type="pathway">
    <text evidence="5">Quinol/quinone metabolism; menaquinone biosynthesis.</text>
</comment>
<organism evidence="8 9">
    <name type="scientific">Agrilactobacillus composti DSM 18527 = JCM 14202</name>
    <dbReference type="NCBI Taxonomy" id="1423734"/>
    <lineage>
        <taxon>Bacteria</taxon>
        <taxon>Bacillati</taxon>
        <taxon>Bacillota</taxon>
        <taxon>Bacilli</taxon>
        <taxon>Lactobacillales</taxon>
        <taxon>Lactobacillaceae</taxon>
        <taxon>Agrilactobacillus</taxon>
    </lineage>
</organism>
<evidence type="ECO:0000256" key="3">
    <source>
        <dbReference type="ARBA" id="ARBA00022741"/>
    </source>
</evidence>
<comment type="pathway">
    <text evidence="5">Quinol/quinone metabolism; 1,4-dihydroxy-2-naphthoate biosynthesis; 1,4-dihydroxy-2-naphthoate from chorismate: step 5/7.</text>
</comment>
<dbReference type="Pfam" id="PF13193">
    <property type="entry name" value="AMP-binding_C"/>
    <property type="match status" value="1"/>
</dbReference>
<dbReference type="Gene3D" id="3.40.50.12780">
    <property type="entry name" value="N-terminal domain of ligase-like"/>
    <property type="match status" value="1"/>
</dbReference>
<dbReference type="Gene3D" id="3.30.300.30">
    <property type="match status" value="1"/>
</dbReference>
<protein>
    <recommendedName>
        <fullName evidence="5">2-succinylbenzoate--CoA ligase</fullName>
        <ecNumber evidence="5">6.2.1.26</ecNumber>
    </recommendedName>
    <alternativeName>
        <fullName evidence="5">o-succinylbenzoyl-CoA synthetase</fullName>
        <shortName evidence="5">OSB-CoA synthetase</shortName>
    </alternativeName>
</protein>
<dbReference type="Pfam" id="PF00501">
    <property type="entry name" value="AMP-binding"/>
    <property type="match status" value="1"/>
</dbReference>
<dbReference type="GO" id="GO:0008756">
    <property type="term" value="F:o-succinylbenzoate-CoA ligase activity"/>
    <property type="evidence" value="ECO:0007669"/>
    <property type="project" value="UniProtKB-UniRule"/>
</dbReference>
<dbReference type="PATRIC" id="fig|1423734.3.peg.3408"/>
<comment type="catalytic activity">
    <reaction evidence="5">
        <text>2-succinylbenzoate + ATP + CoA = 2-succinylbenzoyl-CoA + AMP + diphosphate</text>
        <dbReference type="Rhea" id="RHEA:17009"/>
        <dbReference type="ChEBI" id="CHEBI:18325"/>
        <dbReference type="ChEBI" id="CHEBI:30616"/>
        <dbReference type="ChEBI" id="CHEBI:33019"/>
        <dbReference type="ChEBI" id="CHEBI:57287"/>
        <dbReference type="ChEBI" id="CHEBI:57364"/>
        <dbReference type="ChEBI" id="CHEBI:456215"/>
        <dbReference type="EC" id="6.2.1.26"/>
    </reaction>
</comment>
<dbReference type="NCBIfam" id="TIGR01923">
    <property type="entry name" value="menE"/>
    <property type="match status" value="1"/>
</dbReference>
<dbReference type="eggNOG" id="COG0318">
    <property type="taxonomic scope" value="Bacteria"/>
</dbReference>
<evidence type="ECO:0000259" key="7">
    <source>
        <dbReference type="Pfam" id="PF13193"/>
    </source>
</evidence>
<evidence type="ECO:0000313" key="9">
    <source>
        <dbReference type="Proteomes" id="UP000051236"/>
    </source>
</evidence>
<keyword evidence="2 5" id="KW-0436">Ligase</keyword>
<dbReference type="InterPro" id="IPR020845">
    <property type="entry name" value="AMP-binding_CS"/>
</dbReference>
<dbReference type="GO" id="GO:0005524">
    <property type="term" value="F:ATP binding"/>
    <property type="evidence" value="ECO:0007669"/>
    <property type="project" value="UniProtKB-KW"/>
</dbReference>
<evidence type="ECO:0000259" key="6">
    <source>
        <dbReference type="Pfam" id="PF00501"/>
    </source>
</evidence>
<dbReference type="EMBL" id="AZGA01000057">
    <property type="protein sequence ID" value="KRM33269.1"/>
    <property type="molecule type" value="Genomic_DNA"/>
</dbReference>
<dbReference type="PROSITE" id="PS00455">
    <property type="entry name" value="AMP_BINDING"/>
    <property type="match status" value="1"/>
</dbReference>
<gene>
    <name evidence="5" type="primary">menE</name>
    <name evidence="8" type="ORF">FC83_GL003356</name>
</gene>
<dbReference type="Proteomes" id="UP000051236">
    <property type="component" value="Unassembled WGS sequence"/>
</dbReference>
<name>A0A0R1XUI6_9LACO</name>
<keyword evidence="9" id="KW-1185">Reference proteome</keyword>
<dbReference type="UniPathway" id="UPA01057">
    <property type="reaction ID" value="UER00166"/>
</dbReference>
<evidence type="ECO:0000256" key="1">
    <source>
        <dbReference type="ARBA" id="ARBA00022428"/>
    </source>
</evidence>
<dbReference type="InterPro" id="IPR042099">
    <property type="entry name" value="ANL_N_sf"/>
</dbReference>
<dbReference type="PANTHER" id="PTHR43201:SF5">
    <property type="entry name" value="MEDIUM-CHAIN ACYL-COA LIGASE ACSF2, MITOCHONDRIAL"/>
    <property type="match status" value="1"/>
</dbReference>
<dbReference type="InterPro" id="IPR010192">
    <property type="entry name" value="MenE"/>
</dbReference>
<feature type="domain" description="AMP-dependent synthetase/ligase" evidence="6">
    <location>
        <begin position="12"/>
        <end position="346"/>
    </location>
</feature>
<dbReference type="InterPro" id="IPR000873">
    <property type="entry name" value="AMP-dep_synth/lig_dom"/>
</dbReference>
<comment type="similarity">
    <text evidence="5">Belongs to the ATP-dependent AMP-binding enzyme family. MenE subfamily.</text>
</comment>
<dbReference type="InterPro" id="IPR045851">
    <property type="entry name" value="AMP-bd_C_sf"/>
</dbReference>
<dbReference type="AlphaFoldDB" id="A0A0R1XUI6"/>
<dbReference type="HAMAP" id="MF_00731">
    <property type="entry name" value="MenE"/>
    <property type="match status" value="1"/>
</dbReference>
<evidence type="ECO:0000313" key="8">
    <source>
        <dbReference type="EMBL" id="KRM33269.1"/>
    </source>
</evidence>